<protein>
    <submittedName>
        <fullName evidence="2">Putative PAS/PAC sensor protein</fullName>
    </submittedName>
</protein>
<evidence type="ECO:0000259" key="1">
    <source>
        <dbReference type="PROSITE" id="PS50112"/>
    </source>
</evidence>
<dbReference type="CDD" id="cd00130">
    <property type="entry name" value="PAS"/>
    <property type="match status" value="1"/>
</dbReference>
<dbReference type="RefSeq" id="WP_011698767.1">
    <property type="nucleotide sequence ID" value="NC_008554.1"/>
</dbReference>
<keyword evidence="3" id="KW-1185">Reference proteome</keyword>
<gene>
    <name evidence="2" type="ordered locus">Sfum_1912</name>
</gene>
<dbReference type="SMART" id="SM00091">
    <property type="entry name" value="PAS"/>
    <property type="match status" value="1"/>
</dbReference>
<dbReference type="KEGG" id="sfu:Sfum_1912"/>
<dbReference type="AlphaFoldDB" id="A0LJJ5"/>
<dbReference type="InParanoid" id="A0LJJ5"/>
<reference evidence="2 3" key="1">
    <citation type="submission" date="2006-10" db="EMBL/GenBank/DDBJ databases">
        <title>Complete sequence of Syntrophobacter fumaroxidans MPOB.</title>
        <authorList>
            <consortium name="US DOE Joint Genome Institute"/>
            <person name="Copeland A."/>
            <person name="Lucas S."/>
            <person name="Lapidus A."/>
            <person name="Barry K."/>
            <person name="Detter J.C."/>
            <person name="Glavina del Rio T."/>
            <person name="Hammon N."/>
            <person name="Israni S."/>
            <person name="Pitluck S."/>
            <person name="Goltsman E.G."/>
            <person name="Martinez M."/>
            <person name="Schmutz J."/>
            <person name="Larimer F."/>
            <person name="Land M."/>
            <person name="Hauser L."/>
            <person name="Kyrpides N."/>
            <person name="Kim E."/>
            <person name="Boone D.R."/>
            <person name="Brockman F."/>
            <person name="Culley D."/>
            <person name="Ferry J."/>
            <person name="Gunsalus R."/>
            <person name="McInerney M.J."/>
            <person name="Morrison M."/>
            <person name="Plugge C."/>
            <person name="Rohlin L."/>
            <person name="Scholten J."/>
            <person name="Sieber J."/>
            <person name="Stams A.J.M."/>
            <person name="Worm P."/>
            <person name="Henstra A.M."/>
            <person name="Richardson P."/>
        </authorList>
    </citation>
    <scope>NUCLEOTIDE SEQUENCE [LARGE SCALE GENOMIC DNA]</scope>
    <source>
        <strain evidence="3">DSM 10017 / MPOB</strain>
    </source>
</reference>
<evidence type="ECO:0000313" key="2">
    <source>
        <dbReference type="EMBL" id="ABK17597.1"/>
    </source>
</evidence>
<feature type="domain" description="PAS" evidence="1">
    <location>
        <begin position="9"/>
        <end position="61"/>
    </location>
</feature>
<dbReference type="EMBL" id="CP000478">
    <property type="protein sequence ID" value="ABK17597.1"/>
    <property type="molecule type" value="Genomic_DNA"/>
</dbReference>
<dbReference type="PROSITE" id="PS50112">
    <property type="entry name" value="PAS"/>
    <property type="match status" value="1"/>
</dbReference>
<dbReference type="SUPFAM" id="SSF55785">
    <property type="entry name" value="PYP-like sensor domain (PAS domain)"/>
    <property type="match status" value="1"/>
</dbReference>
<dbReference type="Proteomes" id="UP000001784">
    <property type="component" value="Chromosome"/>
</dbReference>
<dbReference type="InterPro" id="IPR000014">
    <property type="entry name" value="PAS"/>
</dbReference>
<accession>A0LJJ5</accession>
<dbReference type="Pfam" id="PF13188">
    <property type="entry name" value="PAS_8"/>
    <property type="match status" value="1"/>
</dbReference>
<dbReference type="HOGENOM" id="CLU_1364372_0_0_7"/>
<dbReference type="eggNOG" id="COG5002">
    <property type="taxonomic scope" value="Bacteria"/>
</dbReference>
<dbReference type="OrthoDB" id="9792686at2"/>
<organism evidence="2 3">
    <name type="scientific">Syntrophobacter fumaroxidans (strain DSM 10017 / MPOB)</name>
    <dbReference type="NCBI Taxonomy" id="335543"/>
    <lineage>
        <taxon>Bacteria</taxon>
        <taxon>Pseudomonadati</taxon>
        <taxon>Thermodesulfobacteriota</taxon>
        <taxon>Syntrophobacteria</taxon>
        <taxon>Syntrophobacterales</taxon>
        <taxon>Syntrophobacteraceae</taxon>
        <taxon>Syntrophobacter</taxon>
    </lineage>
</organism>
<evidence type="ECO:0000313" key="3">
    <source>
        <dbReference type="Proteomes" id="UP000001784"/>
    </source>
</evidence>
<name>A0LJJ5_SYNFM</name>
<sequence length="201" mass="22487">MILRGLLETDSFVGGILNAMPLPVFVVDDDMGIIAYNQSASQLLGSDPETVIRRRTGELLHCVHSYETQEGCGRAPLCRDCILRNAVGECLREGKAIRRKALMEVAPKSAPARTIDLFVTAAPFKYQAGGYALLVLQDVTELVELRSIVPICSYCKKIRNDAQYWDSVELYIKTHIDVQFSHGICPECFEKVRLDRPEKDP</sequence>
<dbReference type="STRING" id="335543.Sfum_1912"/>
<proteinExistence type="predicted"/>
<dbReference type="InterPro" id="IPR035965">
    <property type="entry name" value="PAS-like_dom_sf"/>
</dbReference>
<dbReference type="Gene3D" id="3.30.450.20">
    <property type="entry name" value="PAS domain"/>
    <property type="match status" value="1"/>
</dbReference>
<dbReference type="eggNOG" id="COG3920">
    <property type="taxonomic scope" value="Bacteria"/>
</dbReference>